<dbReference type="KEGG" id="pfuw:KF707C_10890"/>
<evidence type="ECO:0000256" key="1">
    <source>
        <dbReference type="SAM" id="Phobius"/>
    </source>
</evidence>
<protein>
    <submittedName>
        <fullName evidence="2">Uncharacterized protein</fullName>
    </submittedName>
</protein>
<accession>A0AAD1FEB4</accession>
<evidence type="ECO:0000313" key="3">
    <source>
        <dbReference type="Proteomes" id="UP000218554"/>
    </source>
</evidence>
<keyword evidence="1" id="KW-0472">Membrane</keyword>
<evidence type="ECO:0000313" key="2">
    <source>
        <dbReference type="EMBL" id="BAU72777.1"/>
    </source>
</evidence>
<keyword evidence="1" id="KW-1133">Transmembrane helix</keyword>
<organism evidence="2 3">
    <name type="scientific">Metapseudomonas furukawaii</name>
    <name type="common">Pseudomonas furukawaii</name>
    <dbReference type="NCBI Taxonomy" id="1149133"/>
    <lineage>
        <taxon>Bacteria</taxon>
        <taxon>Pseudomonadati</taxon>
        <taxon>Pseudomonadota</taxon>
        <taxon>Gammaproteobacteria</taxon>
        <taxon>Pseudomonadales</taxon>
        <taxon>Pseudomonadaceae</taxon>
        <taxon>Metapseudomonas</taxon>
    </lineage>
</organism>
<feature type="transmembrane region" description="Helical" evidence="1">
    <location>
        <begin position="33"/>
        <end position="52"/>
    </location>
</feature>
<reference evidence="3" key="1">
    <citation type="submission" date="2015-05" db="EMBL/GenBank/DDBJ databases">
        <title>Draft genome sequencing of a biphenyl-degrading bacterium, Pseudomonas balearica KF707 (=NBRC110670).</title>
        <authorList>
            <person name="Kimura N."/>
            <person name="Hirose J."/>
            <person name="Watanabe T."/>
            <person name="Suenaga H."/>
            <person name="Fujihara H."/>
            <person name="Noguchi M."/>
            <person name="Hashimoto M."/>
            <person name="Shimodaira J."/>
            <person name="Tsuchikane K."/>
            <person name="Hosoyama A."/>
            <person name="Yamazoe A."/>
            <person name="Fujita N."/>
            <person name="Furukawa K."/>
        </authorList>
    </citation>
    <scope>NUCLEOTIDE SEQUENCE [LARGE SCALE GENOMIC DNA]</scope>
    <source>
        <strain evidence="3">DSM 10086 / NBRC 110670 / KF707</strain>
    </source>
</reference>
<proteinExistence type="predicted"/>
<dbReference type="EMBL" id="AP014862">
    <property type="protein sequence ID" value="BAU72777.1"/>
    <property type="molecule type" value="Genomic_DNA"/>
</dbReference>
<gene>
    <name evidence="2" type="ORF">KF707C_10890</name>
</gene>
<keyword evidence="1" id="KW-0812">Transmembrane</keyword>
<sequence length="65" mass="6481">MSASAVYVAIFNAAIGIGAMVGAWVLSHAGLPTVLMIAGLGGALALFLVAGLGRPALVFVQEINK</sequence>
<dbReference type="Proteomes" id="UP000218554">
    <property type="component" value="Chromosome"/>
</dbReference>
<keyword evidence="3" id="KW-1185">Reference proteome</keyword>
<feature type="transmembrane region" description="Helical" evidence="1">
    <location>
        <begin position="6"/>
        <end position="26"/>
    </location>
</feature>
<reference evidence="2 3" key="2">
    <citation type="journal article" date="2017" name="Int. J. Syst. Evol. Microbiol.">
        <title>Pseudomonas furukawaii sp. nov., a polychlorinated biphenyl-degrading bacterium isolated from biphenyl-contaminated soil in Japan.</title>
        <authorList>
            <person name="Kimura N."/>
            <person name="Watanabe T."/>
            <person name="Suenaga H."/>
            <person name="Fujihara H."/>
            <person name="Futagami T."/>
            <person name="Goto M."/>
            <person name="Hanada S."/>
            <person name="Hirose J."/>
        </authorList>
    </citation>
    <scope>NUCLEOTIDE SEQUENCE [LARGE SCALE GENOMIC DNA]</scope>
    <source>
        <strain evidence="3">DSM 10086 / NBRC 110670 / KF707</strain>
    </source>
</reference>
<dbReference type="AlphaFoldDB" id="A0AAD1FEB4"/>
<name>A0AAD1FEB4_METFU</name>